<comment type="caution">
    <text evidence="1">The sequence shown here is derived from an EMBL/GenBank/DDBJ whole genome shotgun (WGS) entry which is preliminary data.</text>
</comment>
<protein>
    <submittedName>
        <fullName evidence="1">Uncharacterized protein</fullName>
    </submittedName>
</protein>
<evidence type="ECO:0000313" key="1">
    <source>
        <dbReference type="EMBL" id="MEU5707929.1"/>
    </source>
</evidence>
<proteinExistence type="predicted"/>
<sequence>MTDERLCWLILRDELRRKNSKLRFLGWFTVLASRRSVGAEIGGDIRRERLSDKMTDYSIAVDASAQTLSPDERQHLRTTARVPDWFMADVERRYQEIRKRR</sequence>
<dbReference type="EMBL" id="JBFAEG010000008">
    <property type="protein sequence ID" value="MEU5707929.1"/>
    <property type="molecule type" value="Genomic_DNA"/>
</dbReference>
<dbReference type="Proteomes" id="UP001551011">
    <property type="component" value="Unassembled WGS sequence"/>
</dbReference>
<gene>
    <name evidence="1" type="ORF">AB0H04_13815</name>
</gene>
<reference evidence="1 2" key="1">
    <citation type="submission" date="2024-06" db="EMBL/GenBank/DDBJ databases">
        <title>The Natural Products Discovery Center: Release of the First 8490 Sequenced Strains for Exploring Actinobacteria Biosynthetic Diversity.</title>
        <authorList>
            <person name="Kalkreuter E."/>
            <person name="Kautsar S.A."/>
            <person name="Yang D."/>
            <person name="Bader C.D."/>
            <person name="Teijaro C.N."/>
            <person name="Fluegel L."/>
            <person name="Davis C.M."/>
            <person name="Simpson J.R."/>
            <person name="Lauterbach L."/>
            <person name="Steele A.D."/>
            <person name="Gui C."/>
            <person name="Meng S."/>
            <person name="Li G."/>
            <person name="Viehrig K."/>
            <person name="Ye F."/>
            <person name="Su P."/>
            <person name="Kiefer A.F."/>
            <person name="Nichols A."/>
            <person name="Cepeda A.J."/>
            <person name="Yan W."/>
            <person name="Fan B."/>
            <person name="Jiang Y."/>
            <person name="Adhikari A."/>
            <person name="Zheng C.-J."/>
            <person name="Schuster L."/>
            <person name="Cowan T.M."/>
            <person name="Smanski M.J."/>
            <person name="Chevrette M.G."/>
            <person name="De Carvalho L.P.S."/>
            <person name="Shen B."/>
        </authorList>
    </citation>
    <scope>NUCLEOTIDE SEQUENCE [LARGE SCALE GENOMIC DNA]</scope>
    <source>
        <strain evidence="1 2">NPDC020594</strain>
    </source>
</reference>
<dbReference type="RefSeq" id="WP_078918020.1">
    <property type="nucleotide sequence ID" value="NZ_JBEXDP010000013.1"/>
</dbReference>
<keyword evidence="2" id="KW-1185">Reference proteome</keyword>
<accession>A0ABV3A7L1</accession>
<organism evidence="1 2">
    <name type="scientific">Streptomyces flaveolus</name>
    <dbReference type="NCBI Taxonomy" id="67297"/>
    <lineage>
        <taxon>Bacteria</taxon>
        <taxon>Bacillati</taxon>
        <taxon>Actinomycetota</taxon>
        <taxon>Actinomycetes</taxon>
        <taxon>Kitasatosporales</taxon>
        <taxon>Streptomycetaceae</taxon>
        <taxon>Streptomyces</taxon>
    </lineage>
</organism>
<evidence type="ECO:0000313" key="2">
    <source>
        <dbReference type="Proteomes" id="UP001551011"/>
    </source>
</evidence>
<name>A0ABV3A7L1_9ACTN</name>